<sequence>MPNVVGAEGRFVLLRAASAERSGLSEYFLYKAAGDADEPPSLQWIPSPYEHNDGDDLRGVKEFGILPLGDHYLVAPLCLASSSDLDYHLRIYWPERKSWSTRTLRDPCPGVGRIVPGKVITLGEEGLLGWVDLSLDLLIQTNKMSHSASPGKLKKEPESTRSPAPASWFRDLAWVDGMLKFTEIENWAPEKWSDKDIIYDSDLIMSLERKAADMNSKQLSFRDAWRAVIWTRTVPSNCWRQACAADVADILVDGSLHSSLFSGPKGETVRQVTTFGGLYLALPILNLDGDDIIYLKSLAEPNNRDGWVAAVDIGTRRIMPAYFFVCFQHICRFPKKIGVALRSQRVTRSERLVGLQTIQATPRSVWASSIPANQGAKSKAKFLIFSMETVFY</sequence>
<dbReference type="Pfam" id="PF07762">
    <property type="entry name" value="DUF1618"/>
    <property type="match status" value="1"/>
</dbReference>
<evidence type="ECO:0000313" key="1">
    <source>
        <dbReference type="EnsemblPlants" id="EMT07408"/>
    </source>
</evidence>
<organism evidence="1">
    <name type="scientific">Aegilops tauschii</name>
    <name type="common">Tausch's goatgrass</name>
    <name type="synonym">Aegilops squarrosa</name>
    <dbReference type="NCBI Taxonomy" id="37682"/>
    <lineage>
        <taxon>Eukaryota</taxon>
        <taxon>Viridiplantae</taxon>
        <taxon>Streptophyta</taxon>
        <taxon>Embryophyta</taxon>
        <taxon>Tracheophyta</taxon>
        <taxon>Spermatophyta</taxon>
        <taxon>Magnoliopsida</taxon>
        <taxon>Liliopsida</taxon>
        <taxon>Poales</taxon>
        <taxon>Poaceae</taxon>
        <taxon>BOP clade</taxon>
        <taxon>Pooideae</taxon>
        <taxon>Triticodae</taxon>
        <taxon>Triticeae</taxon>
        <taxon>Triticinae</taxon>
        <taxon>Aegilops</taxon>
    </lineage>
</organism>
<dbReference type="PANTHER" id="PTHR33074:SF83">
    <property type="entry name" value="EXPRESSED PROTEIN"/>
    <property type="match status" value="1"/>
</dbReference>
<dbReference type="EnsemblPlants" id="EMT07408">
    <property type="protein sequence ID" value="EMT07408"/>
    <property type="gene ID" value="F775_12250"/>
</dbReference>
<proteinExistence type="predicted"/>
<dbReference type="PANTHER" id="PTHR33074">
    <property type="entry name" value="EXPRESSED PROTEIN-RELATED"/>
    <property type="match status" value="1"/>
</dbReference>
<accession>M8BWT7</accession>
<name>M8BWT7_AEGTA</name>
<dbReference type="ExpressionAtlas" id="M8BWT7">
    <property type="expression patterns" value="baseline"/>
</dbReference>
<dbReference type="AlphaFoldDB" id="M8BWT7"/>
<reference evidence="1" key="1">
    <citation type="submission" date="2015-06" db="UniProtKB">
        <authorList>
            <consortium name="EnsemblPlants"/>
        </authorList>
    </citation>
    <scope>IDENTIFICATION</scope>
</reference>
<dbReference type="InterPro" id="IPR011676">
    <property type="entry name" value="DUF1618"/>
</dbReference>
<protein>
    <submittedName>
        <fullName evidence="1">Uncharacterized protein</fullName>
    </submittedName>
</protein>